<accession>A0A1Q9DB14</accession>
<comment type="caution">
    <text evidence="2">The sequence shown here is derived from an EMBL/GenBank/DDBJ whole genome shotgun (WGS) entry which is preliminary data.</text>
</comment>
<dbReference type="AlphaFoldDB" id="A0A1Q9DB14"/>
<evidence type="ECO:0000313" key="2">
    <source>
        <dbReference type="EMBL" id="OLP92325.1"/>
    </source>
</evidence>
<sequence length="1008" mass="112455">MPRLSAVHYVAPNCGRMTDAQPLRQRRYRPDKAPGALDSDDAKATPDFDTSKTGILGLGLQRCPGETQREPTSPVSLSLQKRMALHGKVLRQEDLWHVDSQRETTEMVPWASLCFVQASRRHIETRLPQALKALQVQAYSVQGSAEGWWYSNAGASEHLPVIMLMIAKAICKGEIYGLHGPRELQHLFCTVKFTGSKSLSLHANLLSARLSHANPSEETKCCGDAAVNRRDKRFDEIRQPVPKSIRRGGGAFAASSHRRPVSAVLLEQWAGLHGPRELQHLFCTVKFTGATGSKSLSLHANLLSARLSHANPSEETKCCGDAAVNRRDKRFDEIRQPVPKSIRRGGGAFAASSHRRPVSAVLLEQWAGLHGPRELQHLFCTVKFTGATGEELIPCIFCWATEEAKCCGDAAVNRRDKRRDEIRQPVRKATRRRSTIAKGQCGRLKGHVEASEKVLHVQLCKGGLHGPRELQHLFCTVKFTGATGWRRLVLKCAVANPVVDGRGCGIRRPGCRGAFRFFKLLLHECFVFARSSWLGLRLEGTAAEHAAFHIHMDAKLQFVFLPLLNMLPCNVLLLAVRMARQPPLKMSEAQLLDSDHSFFLRMSWKTEAAEAFPLRNLWWFVKADRTNPQSLPANASGVEAKKLWRRWFPSAFGANGFPVYMSQIARLTGQSHNRHHPGLALNVETIAFVMAPPVTDANYFDARLRCRGDKQHRSFLSMLPREDAQEPPGQVNMLQMWTALEEQSRAGCGHLLVETCDPAANYPCSNNCRIHTNRRDCYRPLRAVMKEHPGEDGYCIFNQTAFWVNYTGPQLRFEADAKEAILAMRGASYRGLNTGLPIVYRFEGQEISSHMDADHYLFDDLYGFSLGFLQNQGLDPSWMQNASLWSSLSQQACQKIQETYHFRSEELILADWLDFNQVIAVMTACTAGMPAAGSSDPSVLKAAGWHSPSDCRPVTSRDFAKHHYVKCVLGIKNSAMDMAVLNARACVLQGNRIGHLTECAYMPAGIDS</sequence>
<name>A0A1Q9DB14_SYMMI</name>
<proteinExistence type="predicted"/>
<organism evidence="2 3">
    <name type="scientific">Symbiodinium microadriaticum</name>
    <name type="common">Dinoflagellate</name>
    <name type="synonym">Zooxanthella microadriatica</name>
    <dbReference type="NCBI Taxonomy" id="2951"/>
    <lineage>
        <taxon>Eukaryota</taxon>
        <taxon>Sar</taxon>
        <taxon>Alveolata</taxon>
        <taxon>Dinophyceae</taxon>
        <taxon>Suessiales</taxon>
        <taxon>Symbiodiniaceae</taxon>
        <taxon>Symbiodinium</taxon>
    </lineage>
</organism>
<evidence type="ECO:0000256" key="1">
    <source>
        <dbReference type="SAM" id="MobiDB-lite"/>
    </source>
</evidence>
<dbReference type="Proteomes" id="UP000186817">
    <property type="component" value="Unassembled WGS sequence"/>
</dbReference>
<evidence type="ECO:0000313" key="3">
    <source>
        <dbReference type="Proteomes" id="UP000186817"/>
    </source>
</evidence>
<gene>
    <name evidence="2" type="ORF">AK812_SmicGene25886</name>
</gene>
<reference evidence="2 3" key="1">
    <citation type="submission" date="2016-02" db="EMBL/GenBank/DDBJ databases">
        <title>Genome analysis of coral dinoflagellate symbionts highlights evolutionary adaptations to a symbiotic lifestyle.</title>
        <authorList>
            <person name="Aranda M."/>
            <person name="Li Y."/>
            <person name="Liew Y.J."/>
            <person name="Baumgarten S."/>
            <person name="Simakov O."/>
            <person name="Wilson M."/>
            <person name="Piel J."/>
            <person name="Ashoor H."/>
            <person name="Bougouffa S."/>
            <person name="Bajic V.B."/>
            <person name="Ryu T."/>
            <person name="Ravasi T."/>
            <person name="Bayer T."/>
            <person name="Micklem G."/>
            <person name="Kim H."/>
            <person name="Bhak J."/>
            <person name="Lajeunesse T.C."/>
            <person name="Voolstra C.R."/>
        </authorList>
    </citation>
    <scope>NUCLEOTIDE SEQUENCE [LARGE SCALE GENOMIC DNA]</scope>
    <source>
        <strain evidence="2 3">CCMP2467</strain>
    </source>
</reference>
<protein>
    <submittedName>
        <fullName evidence="2">Uncharacterized protein</fullName>
    </submittedName>
</protein>
<dbReference type="EMBL" id="LSRX01000626">
    <property type="protein sequence ID" value="OLP92325.1"/>
    <property type="molecule type" value="Genomic_DNA"/>
</dbReference>
<dbReference type="OrthoDB" id="408210at2759"/>
<keyword evidence="3" id="KW-1185">Reference proteome</keyword>
<feature type="region of interest" description="Disordered" evidence="1">
    <location>
        <begin position="18"/>
        <end position="76"/>
    </location>
</feature>
<feature type="compositionally biased region" description="Basic and acidic residues" evidence="1">
    <location>
        <begin position="40"/>
        <end position="50"/>
    </location>
</feature>